<sequence length="89" mass="9338">MKLTAQVRGQHRHAPVTAMYRVTDRLHGGRTVVVPGSQIASTVSAWLAELGAHSPLVDDLARAACVGDWAAARVVADQLSVDVTLVPAA</sequence>
<protein>
    <submittedName>
        <fullName evidence="1">Uncharacterized protein</fullName>
    </submittedName>
</protein>
<gene>
    <name evidence="1" type="ORF">MPRM_26800</name>
</gene>
<accession>A0A7I7YUK5</accession>
<evidence type="ECO:0000313" key="1">
    <source>
        <dbReference type="EMBL" id="BBZ45399.1"/>
    </source>
</evidence>
<dbReference type="RefSeq" id="WP_085267746.1">
    <property type="nucleotide sequence ID" value="NZ_AP022614.1"/>
</dbReference>
<keyword evidence="2" id="KW-1185">Reference proteome</keyword>
<dbReference type="OrthoDB" id="4736258at2"/>
<organism evidence="1 2">
    <name type="scientific">Mycobacterium parmense</name>
    <dbReference type="NCBI Taxonomy" id="185642"/>
    <lineage>
        <taxon>Bacteria</taxon>
        <taxon>Bacillati</taxon>
        <taxon>Actinomycetota</taxon>
        <taxon>Actinomycetes</taxon>
        <taxon>Mycobacteriales</taxon>
        <taxon>Mycobacteriaceae</taxon>
        <taxon>Mycobacterium</taxon>
        <taxon>Mycobacterium simiae complex</taxon>
    </lineage>
</organism>
<evidence type="ECO:0000313" key="2">
    <source>
        <dbReference type="Proteomes" id="UP000467105"/>
    </source>
</evidence>
<proteinExistence type="predicted"/>
<dbReference type="EMBL" id="AP022614">
    <property type="protein sequence ID" value="BBZ45399.1"/>
    <property type="molecule type" value="Genomic_DNA"/>
</dbReference>
<name>A0A7I7YUK5_9MYCO</name>
<dbReference type="Proteomes" id="UP000467105">
    <property type="component" value="Chromosome"/>
</dbReference>
<dbReference type="AlphaFoldDB" id="A0A7I7YUK5"/>
<reference evidence="1 2" key="1">
    <citation type="journal article" date="2019" name="Emerg. Microbes Infect.">
        <title>Comprehensive subspecies identification of 175 nontuberculous mycobacteria species based on 7547 genomic profiles.</title>
        <authorList>
            <person name="Matsumoto Y."/>
            <person name="Kinjo T."/>
            <person name="Motooka D."/>
            <person name="Nabeya D."/>
            <person name="Jung N."/>
            <person name="Uechi K."/>
            <person name="Horii T."/>
            <person name="Iida T."/>
            <person name="Fujita J."/>
            <person name="Nakamura S."/>
        </authorList>
    </citation>
    <scope>NUCLEOTIDE SEQUENCE [LARGE SCALE GENOMIC DNA]</scope>
    <source>
        <strain evidence="1 2">JCM 14742</strain>
    </source>
</reference>